<protein>
    <recommendedName>
        <fullName evidence="1">STAS domain-containing protein</fullName>
    </recommendedName>
</protein>
<dbReference type="EMBL" id="BMRE01000001">
    <property type="protein sequence ID" value="GGU17319.1"/>
    <property type="molecule type" value="Genomic_DNA"/>
</dbReference>
<evidence type="ECO:0000313" key="3">
    <source>
        <dbReference type="Proteomes" id="UP000649573"/>
    </source>
</evidence>
<dbReference type="PROSITE" id="PS50801">
    <property type="entry name" value="STAS"/>
    <property type="match status" value="1"/>
</dbReference>
<feature type="domain" description="STAS" evidence="1">
    <location>
        <begin position="24"/>
        <end position="120"/>
    </location>
</feature>
<gene>
    <name evidence="2" type="ORF">GCM10010178_06440</name>
</gene>
<evidence type="ECO:0000313" key="2">
    <source>
        <dbReference type="EMBL" id="GGU17319.1"/>
    </source>
</evidence>
<organism evidence="2 3">
    <name type="scientific">Lentzea flava</name>
    <dbReference type="NCBI Taxonomy" id="103732"/>
    <lineage>
        <taxon>Bacteria</taxon>
        <taxon>Bacillati</taxon>
        <taxon>Actinomycetota</taxon>
        <taxon>Actinomycetes</taxon>
        <taxon>Pseudonocardiales</taxon>
        <taxon>Pseudonocardiaceae</taxon>
        <taxon>Lentzea</taxon>
    </lineage>
</organism>
<reference evidence="3" key="1">
    <citation type="journal article" date="2019" name="Int. J. Syst. Evol. Microbiol.">
        <title>The Global Catalogue of Microorganisms (GCM) 10K type strain sequencing project: providing services to taxonomists for standard genome sequencing and annotation.</title>
        <authorList>
            <consortium name="The Broad Institute Genomics Platform"/>
            <consortium name="The Broad Institute Genome Sequencing Center for Infectious Disease"/>
            <person name="Wu L."/>
            <person name="Ma J."/>
        </authorList>
    </citation>
    <scope>NUCLEOTIDE SEQUENCE [LARGE SCALE GENOMIC DNA]</scope>
    <source>
        <strain evidence="3">JCM 3296</strain>
    </source>
</reference>
<dbReference type="PANTHER" id="PTHR33495">
    <property type="entry name" value="ANTI-SIGMA FACTOR ANTAGONIST TM_1081-RELATED-RELATED"/>
    <property type="match status" value="1"/>
</dbReference>
<dbReference type="Pfam" id="PF01740">
    <property type="entry name" value="STAS"/>
    <property type="match status" value="1"/>
</dbReference>
<proteinExistence type="predicted"/>
<comment type="caution">
    <text evidence="2">The sequence shown here is derived from an EMBL/GenBank/DDBJ whole genome shotgun (WGS) entry which is preliminary data.</text>
</comment>
<dbReference type="InterPro" id="IPR036513">
    <property type="entry name" value="STAS_dom_sf"/>
</dbReference>
<dbReference type="InterPro" id="IPR002645">
    <property type="entry name" value="STAS_dom"/>
</dbReference>
<dbReference type="Proteomes" id="UP000649573">
    <property type="component" value="Unassembled WGS sequence"/>
</dbReference>
<keyword evidence="3" id="KW-1185">Reference proteome</keyword>
<accession>A0ABQ2UAQ4</accession>
<dbReference type="PANTHER" id="PTHR33495:SF13">
    <property type="entry name" value="ANTI-SIGMA-F FACTOR ANTAGONIST RSFB"/>
    <property type="match status" value="1"/>
</dbReference>
<sequence length="121" mass="13117">MSLHSHAPLPIWVQTIYVDAKVPVTSVRGEIDLSTDYVVQEEVTAQLSAKPRLLVLDLSQVAFMGSAGIHLVLRNHDEALAVGSTLAVVADGYSRHVLALSGVDGVLHLYRDVRTALKEMC</sequence>
<name>A0ABQ2UAQ4_9PSEU</name>
<dbReference type="Gene3D" id="3.30.750.24">
    <property type="entry name" value="STAS domain"/>
    <property type="match status" value="1"/>
</dbReference>
<dbReference type="SUPFAM" id="SSF52091">
    <property type="entry name" value="SpoIIaa-like"/>
    <property type="match status" value="1"/>
</dbReference>
<dbReference type="CDD" id="cd07043">
    <property type="entry name" value="STAS_anti-anti-sigma_factors"/>
    <property type="match status" value="1"/>
</dbReference>
<evidence type="ECO:0000259" key="1">
    <source>
        <dbReference type="PROSITE" id="PS50801"/>
    </source>
</evidence>